<feature type="signal peptide" evidence="1">
    <location>
        <begin position="1"/>
        <end position="20"/>
    </location>
</feature>
<keyword evidence="1" id="KW-0732">Signal</keyword>
<evidence type="ECO:0000313" key="3">
    <source>
        <dbReference type="Proteomes" id="UP000025241"/>
    </source>
</evidence>
<sequence length="131" mass="14056">MIRGNLLLLCTVLSLLVGCAEPPAEKPMANGAYLVIDGHEAWAVLVANGKRIEEHGTVRDAIRLPRSRSMVAASYVIDTPNCGRLQWLTEGEGSNAGTTLLLPAQSSASDLSQCQIRTGMSRVWTALDYSS</sequence>
<evidence type="ECO:0000313" key="2">
    <source>
        <dbReference type="EMBL" id="CDF83958.1"/>
    </source>
</evidence>
<keyword evidence="3" id="KW-1185">Reference proteome</keyword>
<dbReference type="RefSeq" id="WP_043252252.1">
    <property type="nucleotide sequence ID" value="NZ_HG322950.1"/>
</dbReference>
<dbReference type="HOGENOM" id="CLU_1936292_0_0_6"/>
<dbReference type="AlphaFoldDB" id="A0A024HHL6"/>
<dbReference type="Proteomes" id="UP000025241">
    <property type="component" value="Chromosome I"/>
</dbReference>
<dbReference type="PATRIC" id="fig|1301098.3.peg.2618"/>
<reference evidence="2 3" key="1">
    <citation type="submission" date="2013-03" db="EMBL/GenBank/DDBJ databases">
        <authorList>
            <person name="Linke B."/>
        </authorList>
    </citation>
    <scope>NUCLEOTIDE SEQUENCE [LARGE SCALE GENOMIC DNA]</scope>
    <source>
        <strain evidence="2 3">B13</strain>
    </source>
</reference>
<protein>
    <submittedName>
        <fullName evidence="2">Hypothetical secreted protein</fullName>
    </submittedName>
</protein>
<reference evidence="2 3" key="2">
    <citation type="submission" date="2014-05" db="EMBL/GenBank/DDBJ databases">
        <title>Genome sequence of the 3-chlorobenzoate degrading bacterium Pseudomonas knackmussii B13 shows multiple evidence for horizontal gene transfer.</title>
        <authorList>
            <person name="Miyazaki R."/>
            <person name="Bertelli C."/>
            <person name="Falquet L."/>
            <person name="Robinson-Rechavi M."/>
            <person name="Gharib W."/>
            <person name="Roy S."/>
            <person name="Van der Meer J.R."/>
        </authorList>
    </citation>
    <scope>NUCLEOTIDE SEQUENCE [LARGE SCALE GENOMIC DNA]</scope>
    <source>
        <strain evidence="2 3">B13</strain>
    </source>
</reference>
<name>A0A024HHL6_PSEKB</name>
<dbReference type="OrthoDB" id="6876429at2"/>
<evidence type="ECO:0000256" key="1">
    <source>
        <dbReference type="SAM" id="SignalP"/>
    </source>
</evidence>
<accession>A0A024HHL6</accession>
<dbReference type="EMBL" id="HG322950">
    <property type="protein sequence ID" value="CDF83958.1"/>
    <property type="molecule type" value="Genomic_DNA"/>
</dbReference>
<feature type="chain" id="PRO_5001533212" evidence="1">
    <location>
        <begin position="21"/>
        <end position="131"/>
    </location>
</feature>
<gene>
    <name evidence="2" type="ORF">PKB_2611</name>
</gene>
<organism evidence="2 3">
    <name type="scientific">Pseudomonas knackmussii (strain DSM 6978 / CCUG 54928 / LMG 23759 / B13)</name>
    <dbReference type="NCBI Taxonomy" id="1301098"/>
    <lineage>
        <taxon>Bacteria</taxon>
        <taxon>Pseudomonadati</taxon>
        <taxon>Pseudomonadota</taxon>
        <taxon>Gammaproteobacteria</taxon>
        <taxon>Pseudomonadales</taxon>
        <taxon>Pseudomonadaceae</taxon>
        <taxon>Pseudomonas</taxon>
    </lineage>
</organism>
<dbReference type="PROSITE" id="PS51257">
    <property type="entry name" value="PROKAR_LIPOPROTEIN"/>
    <property type="match status" value="1"/>
</dbReference>
<dbReference type="KEGG" id="pkc:PKB_2611"/>
<proteinExistence type="predicted"/>